<dbReference type="AlphaFoldDB" id="A0A1X0CEW4"/>
<dbReference type="EMBL" id="MVHS01000150">
    <property type="protein sequence ID" value="ORA58697.1"/>
    <property type="molecule type" value="Genomic_DNA"/>
</dbReference>
<sequence>MVPLSYAQQRLWFLNRSEGDIATYNMPVVLRLSGGLDVVALGLALGDVVARHESVRTVFPMVDGVPRQVVL</sequence>
<evidence type="ECO:0000313" key="2">
    <source>
        <dbReference type="EMBL" id="ORA58697.1"/>
    </source>
</evidence>
<dbReference type="Pfam" id="PF00668">
    <property type="entry name" value="Condensation"/>
    <property type="match status" value="1"/>
</dbReference>
<name>A0A1X0CEW4_9MYCO</name>
<comment type="caution">
    <text evidence="2">The sequence shown here is derived from an EMBL/GenBank/DDBJ whole genome shotgun (WGS) entry which is preliminary data.</text>
</comment>
<dbReference type="STRING" id="444597.BST26_21740"/>
<dbReference type="InterPro" id="IPR001242">
    <property type="entry name" value="Condensation_dom"/>
</dbReference>
<reference evidence="2 3" key="1">
    <citation type="submission" date="2016-12" db="EMBL/GenBank/DDBJ databases">
        <title>The new phylogeny of genus Mycobacterium.</title>
        <authorList>
            <person name="Tortoli E."/>
            <person name="Trovato A."/>
            <person name="Cirillo D.M."/>
        </authorList>
    </citation>
    <scope>NUCLEOTIDE SEQUENCE [LARGE SCALE GENOMIC DNA]</scope>
    <source>
        <strain evidence="2 3">DSM 45130</strain>
    </source>
</reference>
<dbReference type="InterPro" id="IPR023213">
    <property type="entry name" value="CAT-like_dom_sf"/>
</dbReference>
<feature type="domain" description="Condensation" evidence="1">
    <location>
        <begin position="1"/>
        <end position="70"/>
    </location>
</feature>
<dbReference type="Gene3D" id="3.30.559.10">
    <property type="entry name" value="Chloramphenicol acetyltransferase-like domain"/>
    <property type="match status" value="1"/>
</dbReference>
<keyword evidence="3" id="KW-1185">Reference proteome</keyword>
<gene>
    <name evidence="2" type="ORF">BST26_21740</name>
</gene>
<evidence type="ECO:0000313" key="3">
    <source>
        <dbReference type="Proteomes" id="UP000192801"/>
    </source>
</evidence>
<evidence type="ECO:0000259" key="1">
    <source>
        <dbReference type="Pfam" id="PF00668"/>
    </source>
</evidence>
<dbReference type="SUPFAM" id="SSF52777">
    <property type="entry name" value="CoA-dependent acyltransferases"/>
    <property type="match status" value="1"/>
</dbReference>
<protein>
    <recommendedName>
        <fullName evidence="1">Condensation domain-containing protein</fullName>
    </recommendedName>
</protein>
<dbReference type="Proteomes" id="UP000192801">
    <property type="component" value="Unassembled WGS sequence"/>
</dbReference>
<feature type="non-terminal residue" evidence="2">
    <location>
        <position position="71"/>
    </location>
</feature>
<organism evidence="2 3">
    <name type="scientific">Mycolicibacterium insubricum</name>
    <dbReference type="NCBI Taxonomy" id="444597"/>
    <lineage>
        <taxon>Bacteria</taxon>
        <taxon>Bacillati</taxon>
        <taxon>Actinomycetota</taxon>
        <taxon>Actinomycetes</taxon>
        <taxon>Mycobacteriales</taxon>
        <taxon>Mycobacteriaceae</taxon>
        <taxon>Mycolicibacterium</taxon>
    </lineage>
</organism>
<proteinExistence type="predicted"/>
<dbReference type="GO" id="GO:0008610">
    <property type="term" value="P:lipid biosynthetic process"/>
    <property type="evidence" value="ECO:0007669"/>
    <property type="project" value="UniProtKB-ARBA"/>
</dbReference>
<dbReference type="GO" id="GO:0003824">
    <property type="term" value="F:catalytic activity"/>
    <property type="evidence" value="ECO:0007669"/>
    <property type="project" value="InterPro"/>
</dbReference>
<accession>A0A1X0CEW4</accession>